<dbReference type="GO" id="GO:0000166">
    <property type="term" value="F:nucleotide binding"/>
    <property type="evidence" value="ECO:0007669"/>
    <property type="project" value="UniProtKB-KW"/>
</dbReference>
<dbReference type="Pfam" id="PF02434">
    <property type="entry name" value="Fringe"/>
    <property type="match status" value="1"/>
</dbReference>
<proteinExistence type="inferred from homology"/>
<gene>
    <name evidence="14" type="ORF">EJ03DRAFT_263538</name>
</gene>
<evidence type="ECO:0000256" key="10">
    <source>
        <dbReference type="ARBA" id="ARBA00022989"/>
    </source>
</evidence>
<feature type="domain" description="Fringe-like glycosyltransferase" evidence="13">
    <location>
        <begin position="126"/>
        <end position="262"/>
    </location>
</feature>
<accession>A0A6G1LN04</accession>
<evidence type="ECO:0000313" key="15">
    <source>
        <dbReference type="Proteomes" id="UP000799436"/>
    </source>
</evidence>
<keyword evidence="10" id="KW-1133">Transmembrane helix</keyword>
<sequence>MGGANDTVVSFKTGATELEAKLPVHLHTTMRCFPNTLIYSDMEEDFQGRHMIDVLNHTRPDVRLSNPDFELWRRLNRFGRAGLKPEEILGSNPSLAGGMVKATHPGFKLDKWKWLSMVNATYHEFPDKNWYIFMEMDTFIIFPTLLTWLNTLSPQDPHYIGSQMQIKETVFGLGGAGFVMSRETMQRVAIQYHDEQKKWESEINQHWTGDAILGRVSTEMGCPLTWSWPVFQGLNPAGVDYAQEEYSKRLWCFPTVSYHHMTPEEIEDFWHFEMEWHEKNGPVIRHHQVYTHYVLPRIENLAAAHPGSTADWDNLSGNFLESPEADSIEQCRSKCEADQDCVQYALSSTKKCAMSRNPKWGMSSRGTRSGWIMDRVRSWSERMESSHECQKEWFIKNPIFVKQAIEENQKKEEEEREREKEELAEWRKEKEAKARLKEETRHKQEDKQREEDSRKQEVRTEEKNGEDKDEQRQSQEDGAPAEEKVTEDKQKEEQERQAGEEARKEAENERGDT</sequence>
<evidence type="ECO:0000256" key="5">
    <source>
        <dbReference type="ARBA" id="ARBA00022676"/>
    </source>
</evidence>
<evidence type="ECO:0000256" key="9">
    <source>
        <dbReference type="ARBA" id="ARBA00022968"/>
    </source>
</evidence>
<evidence type="ECO:0000256" key="3">
    <source>
        <dbReference type="ARBA" id="ARBA00006462"/>
    </source>
</evidence>
<keyword evidence="9" id="KW-0735">Signal-anchor</keyword>
<dbReference type="OrthoDB" id="414175at2759"/>
<evidence type="ECO:0000256" key="4">
    <source>
        <dbReference type="ARBA" id="ARBA00012557"/>
    </source>
</evidence>
<dbReference type="InterPro" id="IPR003378">
    <property type="entry name" value="Fringe-like_glycosylTrfase"/>
</dbReference>
<keyword evidence="8" id="KW-0547">Nucleotide-binding</keyword>
<evidence type="ECO:0000256" key="7">
    <source>
        <dbReference type="ARBA" id="ARBA00022692"/>
    </source>
</evidence>
<dbReference type="GO" id="GO:0016020">
    <property type="term" value="C:membrane"/>
    <property type="evidence" value="ECO:0007669"/>
    <property type="project" value="UniProtKB-SubCell"/>
</dbReference>
<dbReference type="PANTHER" id="PTHR23033">
    <property type="entry name" value="BETA1,3-GALACTOSYLTRANSFERASE"/>
    <property type="match status" value="1"/>
</dbReference>
<evidence type="ECO:0000256" key="8">
    <source>
        <dbReference type="ARBA" id="ARBA00022741"/>
    </source>
</evidence>
<keyword evidence="7" id="KW-0812">Transmembrane</keyword>
<name>A0A6G1LN04_9PEZI</name>
<dbReference type="EMBL" id="ML995808">
    <property type="protein sequence ID" value="KAF2774287.1"/>
    <property type="molecule type" value="Genomic_DNA"/>
</dbReference>
<keyword evidence="5" id="KW-0328">Glycosyltransferase</keyword>
<dbReference type="GO" id="GO:0016263">
    <property type="term" value="F:glycoprotein-N-acetylgalactosamine 3-beta-galactosyltransferase activity"/>
    <property type="evidence" value="ECO:0007669"/>
    <property type="project" value="UniProtKB-EC"/>
</dbReference>
<evidence type="ECO:0000256" key="12">
    <source>
        <dbReference type="SAM" id="MobiDB-lite"/>
    </source>
</evidence>
<evidence type="ECO:0000256" key="2">
    <source>
        <dbReference type="ARBA" id="ARBA00004922"/>
    </source>
</evidence>
<evidence type="ECO:0000256" key="11">
    <source>
        <dbReference type="ARBA" id="ARBA00023136"/>
    </source>
</evidence>
<dbReference type="EC" id="2.4.1.122" evidence="4"/>
<keyword evidence="11" id="KW-0472">Membrane</keyword>
<protein>
    <recommendedName>
        <fullName evidence="4">N-acetylgalactosaminide beta-1,3-galactosyltransferase</fullName>
        <ecNumber evidence="4">2.4.1.122</ecNumber>
    </recommendedName>
</protein>
<reference evidence="14" key="1">
    <citation type="journal article" date="2020" name="Stud. Mycol.">
        <title>101 Dothideomycetes genomes: a test case for predicting lifestyles and emergence of pathogens.</title>
        <authorList>
            <person name="Haridas S."/>
            <person name="Albert R."/>
            <person name="Binder M."/>
            <person name="Bloem J."/>
            <person name="Labutti K."/>
            <person name="Salamov A."/>
            <person name="Andreopoulos B."/>
            <person name="Baker S."/>
            <person name="Barry K."/>
            <person name="Bills G."/>
            <person name="Bluhm B."/>
            <person name="Cannon C."/>
            <person name="Castanera R."/>
            <person name="Culley D."/>
            <person name="Daum C."/>
            <person name="Ezra D."/>
            <person name="Gonzalez J."/>
            <person name="Henrissat B."/>
            <person name="Kuo A."/>
            <person name="Liang C."/>
            <person name="Lipzen A."/>
            <person name="Lutzoni F."/>
            <person name="Magnuson J."/>
            <person name="Mondo S."/>
            <person name="Nolan M."/>
            <person name="Ohm R."/>
            <person name="Pangilinan J."/>
            <person name="Park H.-J."/>
            <person name="Ramirez L."/>
            <person name="Alfaro M."/>
            <person name="Sun H."/>
            <person name="Tritt A."/>
            <person name="Yoshinaga Y."/>
            <person name="Zwiers L.-H."/>
            <person name="Turgeon B."/>
            <person name="Goodwin S."/>
            <person name="Spatafora J."/>
            <person name="Crous P."/>
            <person name="Grigoriev I."/>
        </authorList>
    </citation>
    <scope>NUCLEOTIDE SEQUENCE</scope>
    <source>
        <strain evidence="14">CBS 116005</strain>
    </source>
</reference>
<dbReference type="InterPro" id="IPR026050">
    <property type="entry name" value="C1GALT1/C1GALT1_chp1"/>
</dbReference>
<evidence type="ECO:0000256" key="1">
    <source>
        <dbReference type="ARBA" id="ARBA00004606"/>
    </source>
</evidence>
<evidence type="ECO:0000256" key="6">
    <source>
        <dbReference type="ARBA" id="ARBA00022679"/>
    </source>
</evidence>
<comment type="subcellular location">
    <subcellularLocation>
        <location evidence="1">Membrane</location>
        <topology evidence="1">Single-pass type II membrane protein</topology>
    </subcellularLocation>
</comment>
<comment type="similarity">
    <text evidence="3">Belongs to the glycosyltransferase 31 family. Beta3-Gal-T subfamily.</text>
</comment>
<comment type="pathway">
    <text evidence="2">Protein modification; protein glycosylation.</text>
</comment>
<dbReference type="Proteomes" id="UP000799436">
    <property type="component" value="Unassembled WGS sequence"/>
</dbReference>
<dbReference type="Gene3D" id="3.90.550.50">
    <property type="match status" value="1"/>
</dbReference>
<feature type="region of interest" description="Disordered" evidence="12">
    <location>
        <begin position="409"/>
        <end position="513"/>
    </location>
</feature>
<evidence type="ECO:0000313" key="14">
    <source>
        <dbReference type="EMBL" id="KAF2774287.1"/>
    </source>
</evidence>
<keyword evidence="15" id="KW-1185">Reference proteome</keyword>
<organism evidence="14 15">
    <name type="scientific">Teratosphaeria nubilosa</name>
    <dbReference type="NCBI Taxonomy" id="161662"/>
    <lineage>
        <taxon>Eukaryota</taxon>
        <taxon>Fungi</taxon>
        <taxon>Dikarya</taxon>
        <taxon>Ascomycota</taxon>
        <taxon>Pezizomycotina</taxon>
        <taxon>Dothideomycetes</taxon>
        <taxon>Dothideomycetidae</taxon>
        <taxon>Mycosphaerellales</taxon>
        <taxon>Teratosphaeriaceae</taxon>
        <taxon>Teratosphaeria</taxon>
    </lineage>
</organism>
<keyword evidence="6" id="KW-0808">Transferase</keyword>
<dbReference type="AlphaFoldDB" id="A0A6G1LN04"/>
<evidence type="ECO:0000259" key="13">
    <source>
        <dbReference type="Pfam" id="PF02434"/>
    </source>
</evidence>
<dbReference type="PANTHER" id="PTHR23033:SF47">
    <property type="entry name" value="APPLE DOMAIN-CONTAINING PROTEIN-RELATED"/>
    <property type="match status" value="1"/>
</dbReference>